<dbReference type="AlphaFoldDB" id="A0A084G4B4"/>
<keyword evidence="1" id="KW-0677">Repeat</keyword>
<dbReference type="Pfam" id="PF25053">
    <property type="entry name" value="DUF7791"/>
    <property type="match status" value="1"/>
</dbReference>
<evidence type="ECO:0000259" key="2">
    <source>
        <dbReference type="Pfam" id="PF24883"/>
    </source>
</evidence>
<dbReference type="InterPro" id="IPR027417">
    <property type="entry name" value="P-loop_NTPase"/>
</dbReference>
<dbReference type="EMBL" id="JOWA01000101">
    <property type="protein sequence ID" value="KEZ42176.1"/>
    <property type="molecule type" value="Genomic_DNA"/>
</dbReference>
<dbReference type="Gene3D" id="3.40.50.300">
    <property type="entry name" value="P-loop containing nucleotide triphosphate hydrolases"/>
    <property type="match status" value="1"/>
</dbReference>
<comment type="caution">
    <text evidence="4">The sequence shown here is derived from an EMBL/GenBank/DDBJ whole genome shotgun (WGS) entry which is preliminary data.</text>
</comment>
<dbReference type="InterPro" id="IPR056693">
    <property type="entry name" value="DUF7791"/>
</dbReference>
<protein>
    <submittedName>
        <fullName evidence="4">Uncharacterized protein</fullName>
    </submittedName>
</protein>
<accession>A0A084G4B4</accession>
<evidence type="ECO:0000313" key="4">
    <source>
        <dbReference type="EMBL" id="KEZ42176.1"/>
    </source>
</evidence>
<dbReference type="Proteomes" id="UP000028545">
    <property type="component" value="Unassembled WGS sequence"/>
</dbReference>
<feature type="domain" description="DUF7791" evidence="3">
    <location>
        <begin position="599"/>
        <end position="668"/>
    </location>
</feature>
<dbReference type="VEuPathDB" id="FungiDB:SAPIO_CDS6239"/>
<gene>
    <name evidence="4" type="ORF">SAPIO_CDS6239</name>
</gene>
<evidence type="ECO:0000259" key="3">
    <source>
        <dbReference type="Pfam" id="PF25053"/>
    </source>
</evidence>
<dbReference type="SUPFAM" id="SSF52540">
    <property type="entry name" value="P-loop containing nucleoside triphosphate hydrolases"/>
    <property type="match status" value="1"/>
</dbReference>
<dbReference type="InterPro" id="IPR056884">
    <property type="entry name" value="NPHP3-like_N"/>
</dbReference>
<dbReference type="HOGENOM" id="CLU_290210_0_0_1"/>
<sequence length="1055" mass="120215">MEAVAALSLACNVLQLVEQSYNAATFVKSLKDGHAPEGSLLGYSNSLRKLGDELRQLSDSQGQGSISECDQGLQKQAKAMLDVAGELVTELEKLKGSKRMGAVKYLIWKKGKIRGLEKDLGQIQQDMDTKVLLDLRKRLMQDQEQVASSFGHLRQQLQDFILKQLRANGTPLSNKLADQLTKIRDDIQAAIETEGNNTRDHFDRRLNEAAAQRQEERRLEHSEQNVQQFIKSLWFEEMHARLNQSAIEHFEGTFEWIFEPTSKESESELDKPRWKSSLFCEWLRNNKGLFWVSGKAGSGKSTLMQFLINHSRTEEIPRETRQDVLIISAFLWKPGTNPLQRSCKGVLCSLLYQILSSPTHQAAAALLVGRLRQAHLKRSPSDWSEGDLKSCLRDTIEWMGNSWVYIFIDGLDEADDASHGILGLVDFVQSLPRVKLCVSSRPEPAFVRKLEAFPHLRLQDLTRDDIEKFVRAKLCDCIEEDEKEAEYLILSIIWKAEGVFLWVRLVVNSVLRGIDESDDWEFRRKRVENLPNDLTKMYNAMWKRLGDDEPDYCEDAALYFGVMLHPDLHSVLYNVYQSVAMMMLVVRPRIRQELLENPQAISRDELDKRCWQIKEQIPARSAGLLEVSFLDEGERSSSGKRDWRLATVAFIHRSASDFLANEGRDILAHAKLTEKDIFEGQIVLSFMFDYEILPAPYQFCPLFYPGDSAMHIVKGLLMLKPHLSCADQIGCINTARRVLEGLPEWRDKKRDCLGLFACYGFTEAVECGFESEIKERLADQGYMDQLLSSFLRFGDTTFLDKSPVISWLLDNGSNLDSGETGTRDTAYPTPWMGYLLWLLSGPPRGLDSDKWYKDQERILPRFINRGVSMESRCALTAFQFDDGEPGFGHCTDWLENGNGNDVFSLVVEVSAGALTRIVFSNWKSKESPNFDSLIGTAPMDLKVIGIFKYEGPGIRPLSIQEVLLKTVEMVIHLDQHWSKREGQPDSVNLESLGECFSQARLQKLWEENKNEVMSIKSAAQWLVDSGYLQPEVIELDPYGIFTFNPTMAPVSFRVK</sequence>
<dbReference type="PANTHER" id="PTHR10039:SF5">
    <property type="entry name" value="NACHT DOMAIN-CONTAINING PROTEIN"/>
    <property type="match status" value="1"/>
</dbReference>
<name>A0A084G4B4_PSEDA</name>
<dbReference type="RefSeq" id="XP_016641975.1">
    <property type="nucleotide sequence ID" value="XM_016788394.1"/>
</dbReference>
<dbReference type="Pfam" id="PF24883">
    <property type="entry name" value="NPHP3_N"/>
    <property type="match status" value="1"/>
</dbReference>
<dbReference type="GeneID" id="27725311"/>
<dbReference type="PANTHER" id="PTHR10039">
    <property type="entry name" value="AMELOGENIN"/>
    <property type="match status" value="1"/>
</dbReference>
<dbReference type="OrthoDB" id="5086500at2759"/>
<dbReference type="KEGG" id="sapo:SAPIO_CDS6239"/>
<organism evidence="4 5">
    <name type="scientific">Pseudallescheria apiosperma</name>
    <name type="common">Scedosporium apiospermum</name>
    <dbReference type="NCBI Taxonomy" id="563466"/>
    <lineage>
        <taxon>Eukaryota</taxon>
        <taxon>Fungi</taxon>
        <taxon>Dikarya</taxon>
        <taxon>Ascomycota</taxon>
        <taxon>Pezizomycotina</taxon>
        <taxon>Sordariomycetes</taxon>
        <taxon>Hypocreomycetidae</taxon>
        <taxon>Microascales</taxon>
        <taxon>Microascaceae</taxon>
        <taxon>Scedosporium</taxon>
    </lineage>
</organism>
<reference evidence="4 5" key="1">
    <citation type="journal article" date="2014" name="Genome Announc.">
        <title>Draft genome sequence of the pathogenic fungus Scedosporium apiospermum.</title>
        <authorList>
            <person name="Vandeputte P."/>
            <person name="Ghamrawi S."/>
            <person name="Rechenmann M."/>
            <person name="Iltis A."/>
            <person name="Giraud S."/>
            <person name="Fleury M."/>
            <person name="Thornton C."/>
            <person name="Delhaes L."/>
            <person name="Meyer W."/>
            <person name="Papon N."/>
            <person name="Bouchara J.P."/>
        </authorList>
    </citation>
    <scope>NUCLEOTIDE SEQUENCE [LARGE SCALE GENOMIC DNA]</scope>
    <source>
        <strain evidence="4 5">IHEM 14462</strain>
    </source>
</reference>
<feature type="domain" description="Nephrocystin 3-like N-terminal" evidence="2">
    <location>
        <begin position="275"/>
        <end position="441"/>
    </location>
</feature>
<proteinExistence type="predicted"/>
<keyword evidence="5" id="KW-1185">Reference proteome</keyword>
<evidence type="ECO:0000313" key="5">
    <source>
        <dbReference type="Proteomes" id="UP000028545"/>
    </source>
</evidence>
<evidence type="ECO:0000256" key="1">
    <source>
        <dbReference type="ARBA" id="ARBA00022737"/>
    </source>
</evidence>